<protein>
    <submittedName>
        <fullName evidence="1">Uncharacterized protein</fullName>
    </submittedName>
</protein>
<organism evidence="1 2">
    <name type="scientific">Nephila pilipes</name>
    <name type="common">Giant wood spider</name>
    <name type="synonym">Nephila maculata</name>
    <dbReference type="NCBI Taxonomy" id="299642"/>
    <lineage>
        <taxon>Eukaryota</taxon>
        <taxon>Metazoa</taxon>
        <taxon>Ecdysozoa</taxon>
        <taxon>Arthropoda</taxon>
        <taxon>Chelicerata</taxon>
        <taxon>Arachnida</taxon>
        <taxon>Araneae</taxon>
        <taxon>Araneomorphae</taxon>
        <taxon>Entelegynae</taxon>
        <taxon>Araneoidea</taxon>
        <taxon>Nephilidae</taxon>
        <taxon>Nephila</taxon>
    </lineage>
</organism>
<evidence type="ECO:0000313" key="2">
    <source>
        <dbReference type="Proteomes" id="UP000887013"/>
    </source>
</evidence>
<comment type="caution">
    <text evidence="1">The sequence shown here is derived from an EMBL/GenBank/DDBJ whole genome shotgun (WGS) entry which is preliminary data.</text>
</comment>
<dbReference type="EMBL" id="BMAW01128308">
    <property type="protein sequence ID" value="GFU24967.1"/>
    <property type="molecule type" value="Genomic_DNA"/>
</dbReference>
<reference evidence="1" key="1">
    <citation type="submission" date="2020-08" db="EMBL/GenBank/DDBJ databases">
        <title>Multicomponent nature underlies the extraordinary mechanical properties of spider dragline silk.</title>
        <authorList>
            <person name="Kono N."/>
            <person name="Nakamura H."/>
            <person name="Mori M."/>
            <person name="Yoshida Y."/>
            <person name="Ohtoshi R."/>
            <person name="Malay A.D."/>
            <person name="Moran D.A.P."/>
            <person name="Tomita M."/>
            <person name="Numata K."/>
            <person name="Arakawa K."/>
        </authorList>
    </citation>
    <scope>NUCLEOTIDE SEQUENCE</scope>
</reference>
<proteinExistence type="predicted"/>
<evidence type="ECO:0000313" key="1">
    <source>
        <dbReference type="EMBL" id="GFU24967.1"/>
    </source>
</evidence>
<accession>A0A8X6UIR4</accession>
<keyword evidence="2" id="KW-1185">Reference proteome</keyword>
<name>A0A8X6UIR4_NEPPI</name>
<dbReference type="Proteomes" id="UP000887013">
    <property type="component" value="Unassembled WGS sequence"/>
</dbReference>
<sequence>MAEKGHGANIQALWTEFIKSDLYKKGPDHESDLPPMQTIVHRVKKEDGEKKWEGCVGDKDHQHILPIFLGPSSDQRWQGVLQNIVNHESGLS</sequence>
<gene>
    <name evidence="1" type="ORF">NPIL_385421</name>
</gene>
<dbReference type="AlphaFoldDB" id="A0A8X6UIR4"/>